<dbReference type="InterPro" id="IPR000160">
    <property type="entry name" value="GGDEF_dom"/>
</dbReference>
<feature type="transmembrane region" description="Helical" evidence="3">
    <location>
        <begin position="46"/>
        <end position="63"/>
    </location>
</feature>
<name>A0A933L6I6_9HYPH</name>
<dbReference type="GO" id="GO:1902201">
    <property type="term" value="P:negative regulation of bacterial-type flagellum-dependent cell motility"/>
    <property type="evidence" value="ECO:0007669"/>
    <property type="project" value="TreeGrafter"/>
</dbReference>
<dbReference type="GO" id="GO:0052621">
    <property type="term" value="F:diguanylate cyclase activity"/>
    <property type="evidence" value="ECO:0007669"/>
    <property type="project" value="UniProtKB-EC"/>
</dbReference>
<evidence type="ECO:0000256" key="2">
    <source>
        <dbReference type="ARBA" id="ARBA00034247"/>
    </source>
</evidence>
<accession>A0A933L6I6</accession>
<proteinExistence type="predicted"/>
<dbReference type="SUPFAM" id="SSF55073">
    <property type="entry name" value="Nucleotide cyclase"/>
    <property type="match status" value="1"/>
</dbReference>
<dbReference type="Gene3D" id="3.30.70.270">
    <property type="match status" value="1"/>
</dbReference>
<dbReference type="GO" id="GO:0043709">
    <property type="term" value="P:cell adhesion involved in single-species biofilm formation"/>
    <property type="evidence" value="ECO:0007669"/>
    <property type="project" value="TreeGrafter"/>
</dbReference>
<gene>
    <name evidence="5" type="ORF">HY834_19560</name>
</gene>
<comment type="caution">
    <text evidence="5">The sequence shown here is derived from an EMBL/GenBank/DDBJ whole genome shotgun (WGS) entry which is preliminary data.</text>
</comment>
<keyword evidence="3" id="KW-1133">Transmembrane helix</keyword>
<dbReference type="InterPro" id="IPR050469">
    <property type="entry name" value="Diguanylate_Cyclase"/>
</dbReference>
<dbReference type="GO" id="GO:0005886">
    <property type="term" value="C:plasma membrane"/>
    <property type="evidence" value="ECO:0007669"/>
    <property type="project" value="TreeGrafter"/>
</dbReference>
<feature type="transmembrane region" description="Helical" evidence="3">
    <location>
        <begin position="69"/>
        <end position="90"/>
    </location>
</feature>
<dbReference type="PANTHER" id="PTHR45138:SF9">
    <property type="entry name" value="DIGUANYLATE CYCLASE DGCM-RELATED"/>
    <property type="match status" value="1"/>
</dbReference>
<dbReference type="InterPro" id="IPR043128">
    <property type="entry name" value="Rev_trsase/Diguanyl_cyclase"/>
</dbReference>
<dbReference type="FunFam" id="3.30.70.270:FF:000001">
    <property type="entry name" value="Diguanylate cyclase domain protein"/>
    <property type="match status" value="1"/>
</dbReference>
<comment type="catalytic activity">
    <reaction evidence="2">
        <text>2 GTP = 3',3'-c-di-GMP + 2 diphosphate</text>
        <dbReference type="Rhea" id="RHEA:24898"/>
        <dbReference type="ChEBI" id="CHEBI:33019"/>
        <dbReference type="ChEBI" id="CHEBI:37565"/>
        <dbReference type="ChEBI" id="CHEBI:58805"/>
        <dbReference type="EC" id="2.7.7.65"/>
    </reaction>
</comment>
<dbReference type="CDD" id="cd01949">
    <property type="entry name" value="GGDEF"/>
    <property type="match status" value="1"/>
</dbReference>
<evidence type="ECO:0000259" key="4">
    <source>
        <dbReference type="PROSITE" id="PS50887"/>
    </source>
</evidence>
<keyword evidence="3" id="KW-0472">Membrane</keyword>
<evidence type="ECO:0000313" key="6">
    <source>
        <dbReference type="Proteomes" id="UP000782610"/>
    </source>
</evidence>
<feature type="transmembrane region" description="Helical" evidence="3">
    <location>
        <begin position="102"/>
        <end position="124"/>
    </location>
</feature>
<dbReference type="InterPro" id="IPR029787">
    <property type="entry name" value="Nucleotide_cyclase"/>
</dbReference>
<dbReference type="EMBL" id="JACRAF010000065">
    <property type="protein sequence ID" value="MBI4923937.1"/>
    <property type="molecule type" value="Genomic_DNA"/>
</dbReference>
<reference evidence="5" key="1">
    <citation type="submission" date="2020-07" db="EMBL/GenBank/DDBJ databases">
        <title>Huge and variable diversity of episymbiotic CPR bacteria and DPANN archaea in groundwater ecosystems.</title>
        <authorList>
            <person name="He C.Y."/>
            <person name="Keren R."/>
            <person name="Whittaker M."/>
            <person name="Farag I.F."/>
            <person name="Doudna J."/>
            <person name="Cate J.H.D."/>
            <person name="Banfield J.F."/>
        </authorList>
    </citation>
    <scope>NUCLEOTIDE SEQUENCE</scope>
    <source>
        <strain evidence="5">NC_groundwater_1586_Pr3_B-0.1um_66_15</strain>
    </source>
</reference>
<dbReference type="Pfam" id="PF00990">
    <property type="entry name" value="GGDEF"/>
    <property type="match status" value="1"/>
</dbReference>
<feature type="domain" description="GGDEF" evidence="4">
    <location>
        <begin position="251"/>
        <end position="385"/>
    </location>
</feature>
<dbReference type="Proteomes" id="UP000782610">
    <property type="component" value="Unassembled WGS sequence"/>
</dbReference>
<keyword evidence="3" id="KW-0812">Transmembrane</keyword>
<dbReference type="SMART" id="SM00267">
    <property type="entry name" value="GGDEF"/>
    <property type="match status" value="1"/>
</dbReference>
<dbReference type="NCBIfam" id="TIGR00254">
    <property type="entry name" value="GGDEF"/>
    <property type="match status" value="1"/>
</dbReference>
<evidence type="ECO:0000313" key="5">
    <source>
        <dbReference type="EMBL" id="MBI4923937.1"/>
    </source>
</evidence>
<dbReference type="AlphaFoldDB" id="A0A933L6I6"/>
<feature type="transmembrane region" description="Helical" evidence="3">
    <location>
        <begin position="174"/>
        <end position="195"/>
    </location>
</feature>
<organism evidence="5 6">
    <name type="scientific">Devosia nanyangense</name>
    <dbReference type="NCBI Taxonomy" id="1228055"/>
    <lineage>
        <taxon>Bacteria</taxon>
        <taxon>Pseudomonadati</taxon>
        <taxon>Pseudomonadota</taxon>
        <taxon>Alphaproteobacteria</taxon>
        <taxon>Hyphomicrobiales</taxon>
        <taxon>Devosiaceae</taxon>
        <taxon>Devosia</taxon>
    </lineage>
</organism>
<dbReference type="EC" id="2.7.7.65" evidence="1"/>
<dbReference type="PROSITE" id="PS50887">
    <property type="entry name" value="GGDEF"/>
    <property type="match status" value="1"/>
</dbReference>
<sequence>MPERREELIDRRTLEDAKSFRFSAAQEKQFEADTAAERCRMLFERGLLGLAFYVAYLGIDWLLTPDVIATAAILRVGFVVSLGLAVVLVVRSNPPVMVREGLMGLAVVLAGFVGLVVIAASQSALRDHQHTTYILLALYVVVVLQLRFPYALATCLALFGLEAMAIAVGPSVDLATAVTDLFTFVAVTVLCLVAANSFDRYMRAAYLLGRRQYQRSASLEDLSRHDPLTGLGNRRALEDALNALAEEPTDQPYAIVVADIDHFKSYNDQLGHQAGDICLKRIAGLLLAELRGDADRAIRYGGEEFVIFLPATDLATAQIIAERMRRNIADSRIPHPGRSTGVVTASFGVAAAPWGISADETIGAADAALYAAKNAGRNQVWPRLRQAADDTRHAASA</sequence>
<evidence type="ECO:0000256" key="1">
    <source>
        <dbReference type="ARBA" id="ARBA00012528"/>
    </source>
</evidence>
<evidence type="ECO:0000256" key="3">
    <source>
        <dbReference type="SAM" id="Phobius"/>
    </source>
</evidence>
<protein>
    <recommendedName>
        <fullName evidence="1">diguanylate cyclase</fullName>
        <ecNumber evidence="1">2.7.7.65</ecNumber>
    </recommendedName>
</protein>
<dbReference type="PANTHER" id="PTHR45138">
    <property type="entry name" value="REGULATORY COMPONENTS OF SENSORY TRANSDUCTION SYSTEM"/>
    <property type="match status" value="1"/>
</dbReference>